<gene>
    <name evidence="3" type="ORF">AB1Y20_009368</name>
</gene>
<dbReference type="SUPFAM" id="SSF48208">
    <property type="entry name" value="Six-hairpin glycosidases"/>
    <property type="match status" value="1"/>
</dbReference>
<dbReference type="Proteomes" id="UP001515480">
    <property type="component" value="Unassembled WGS sequence"/>
</dbReference>
<feature type="domain" description="Alpha-L-rhamnosidase six-hairpin glycosidase" evidence="1">
    <location>
        <begin position="526"/>
        <end position="698"/>
    </location>
</feature>
<reference evidence="3 4" key="1">
    <citation type="journal article" date="2024" name="Science">
        <title>Giant polyketide synthase enzymes in the biosynthesis of giant marine polyether toxins.</title>
        <authorList>
            <person name="Fallon T.R."/>
            <person name="Shende V.V."/>
            <person name="Wierzbicki I.H."/>
            <person name="Pendleton A.L."/>
            <person name="Watervoot N.F."/>
            <person name="Auber R.P."/>
            <person name="Gonzalez D.J."/>
            <person name="Wisecaver J.H."/>
            <person name="Moore B.S."/>
        </authorList>
    </citation>
    <scope>NUCLEOTIDE SEQUENCE [LARGE SCALE GENOMIC DNA]</scope>
    <source>
        <strain evidence="3 4">12B1</strain>
    </source>
</reference>
<evidence type="ECO:0000313" key="3">
    <source>
        <dbReference type="EMBL" id="KAL1527997.1"/>
    </source>
</evidence>
<evidence type="ECO:0008006" key="5">
    <source>
        <dbReference type="Google" id="ProtNLM"/>
    </source>
</evidence>
<dbReference type="Gene3D" id="1.50.10.10">
    <property type="match status" value="1"/>
</dbReference>
<organism evidence="3 4">
    <name type="scientific">Prymnesium parvum</name>
    <name type="common">Toxic golden alga</name>
    <dbReference type="NCBI Taxonomy" id="97485"/>
    <lineage>
        <taxon>Eukaryota</taxon>
        <taxon>Haptista</taxon>
        <taxon>Haptophyta</taxon>
        <taxon>Prymnesiophyceae</taxon>
        <taxon>Prymnesiales</taxon>
        <taxon>Prymnesiaceae</taxon>
        <taxon>Prymnesium</taxon>
    </lineage>
</organism>
<dbReference type="InterPro" id="IPR035398">
    <property type="entry name" value="Bac_rhamnosid_C"/>
</dbReference>
<dbReference type="Gene3D" id="2.60.420.10">
    <property type="entry name" value="Maltose phosphorylase, domain 3"/>
    <property type="match status" value="1"/>
</dbReference>
<dbReference type="InterPro" id="IPR012341">
    <property type="entry name" value="6hp_glycosidase-like_sf"/>
</dbReference>
<dbReference type="InterPro" id="IPR035396">
    <property type="entry name" value="Bac_rhamnosid6H"/>
</dbReference>
<sequence>MAALPSLANATPIWAPAAQNARHVLLRPMTVRVPDHPFDLRVAVSVSPDADVQQRVLAVYRLFVNGVAVGIGPGRPETSLAGGSQDTVFDEIHIPKEALIASPDKRSLSIALHCFHPDGKDGAWVMLAATMVDSLNRKIAAFGTSEEWFSFNADSIWLQGEVDTGSAYRRVNEDIDGRRLSPISNWMLSDFNPRHTFNRAEVRTLATFPSAKKTAPLVLHTGLLPVRVVPITHDHYFFDFGRERMGGLSLVVPNHTVASWGCEGTVVEVRLSEQLSWFNKHAILYPGLNPGCLECLPIPNFKKFPKIVSRFTLAAGNNVFEHHEYVGLWRYGELRIHSWAPLLHQREPLSISAWAVAYRWRDEAAFSSTSPMLDRVWQLCRDTIKYTSLDTFTDSNVRERTPYEADGHHTVRSYWALSSDRAWPRSSIQFVLNNPTWPTEWKQYTALMVHEHYFQSGDLSLFTENMDLLVNNTMHPYIDRTSNLVNFTAWLVTPECKWYETSQMCKSPMCHADSLTFPHGISDGGKSCDNIDWLPKFREHFVFTPINTIINAFAVRGMELLSQLAFAIGRNGLGQKLSSQANRTRAAMLATMYTKGGMWCDGLCSSTSSTSYHAQHFPLWLGLTPDSGVITALAYLKRMGIAGSTYSSHSLIHGLYARAAGLDFGQTALELMTQCGSHSWCAMLQGDATTTWEHWHAHDGTHSHPWSTTPTSAIVSGLMGIVPLEPGWRKWKVKPAPGNLAFAGIVVPTPYGAIAANFTREQGRLLLDLTVPAQTEAVVCMPLFGATHAESRMTVDGKATIGRTDSEGAGVGAYLCTAKTVRTFEGQRERHARIAVVSAARTMANT</sequence>
<evidence type="ECO:0000259" key="1">
    <source>
        <dbReference type="Pfam" id="PF17389"/>
    </source>
</evidence>
<evidence type="ECO:0000313" key="4">
    <source>
        <dbReference type="Proteomes" id="UP001515480"/>
    </source>
</evidence>
<dbReference type="GO" id="GO:0005975">
    <property type="term" value="P:carbohydrate metabolic process"/>
    <property type="evidence" value="ECO:0007669"/>
    <property type="project" value="InterPro"/>
</dbReference>
<evidence type="ECO:0000259" key="2">
    <source>
        <dbReference type="Pfam" id="PF17390"/>
    </source>
</evidence>
<proteinExistence type="predicted"/>
<dbReference type="PANTHER" id="PTHR34987">
    <property type="entry name" value="C, PUTATIVE (AFU_ORTHOLOGUE AFUA_3G02880)-RELATED"/>
    <property type="match status" value="1"/>
</dbReference>
<dbReference type="InterPro" id="IPR008928">
    <property type="entry name" value="6-hairpin_glycosidase_sf"/>
</dbReference>
<dbReference type="PANTHER" id="PTHR34987:SF4">
    <property type="entry name" value="ALPHA-L-RHAMNOSIDASE C-TERMINAL DOMAIN-CONTAINING PROTEIN"/>
    <property type="match status" value="1"/>
</dbReference>
<dbReference type="AlphaFoldDB" id="A0AB34K4A3"/>
<dbReference type="Pfam" id="PF17389">
    <property type="entry name" value="Bac_rhamnosid6H"/>
    <property type="match status" value="1"/>
</dbReference>
<dbReference type="Pfam" id="PF17390">
    <property type="entry name" value="Bac_rhamnosid_C"/>
    <property type="match status" value="1"/>
</dbReference>
<name>A0AB34K4A3_PRYPA</name>
<feature type="domain" description="Alpha-L-rhamnosidase C-terminal" evidence="2">
    <location>
        <begin position="720"/>
        <end position="783"/>
    </location>
</feature>
<keyword evidence="4" id="KW-1185">Reference proteome</keyword>
<protein>
    <recommendedName>
        <fullName evidence="5">Alpha-L-rhamnosidase</fullName>
    </recommendedName>
</protein>
<accession>A0AB34K4A3</accession>
<dbReference type="EMBL" id="JBGBPQ010000002">
    <property type="protein sequence ID" value="KAL1527997.1"/>
    <property type="molecule type" value="Genomic_DNA"/>
</dbReference>
<dbReference type="Gene3D" id="2.60.120.260">
    <property type="entry name" value="Galactose-binding domain-like"/>
    <property type="match status" value="1"/>
</dbReference>
<comment type="caution">
    <text evidence="3">The sequence shown here is derived from an EMBL/GenBank/DDBJ whole genome shotgun (WGS) entry which is preliminary data.</text>
</comment>